<protein>
    <submittedName>
        <fullName evidence="1">Uncharacterized protein</fullName>
    </submittedName>
</protein>
<gene>
    <name evidence="1" type="ORF">MLD38_003726</name>
</gene>
<dbReference type="EMBL" id="CM042881">
    <property type="protein sequence ID" value="KAI4385731.1"/>
    <property type="molecule type" value="Genomic_DNA"/>
</dbReference>
<reference evidence="2" key="1">
    <citation type="journal article" date="2023" name="Front. Plant Sci.">
        <title>Chromosomal-level genome assembly of Melastoma candidum provides insights into trichome evolution.</title>
        <authorList>
            <person name="Zhong Y."/>
            <person name="Wu W."/>
            <person name="Sun C."/>
            <person name="Zou P."/>
            <person name="Liu Y."/>
            <person name="Dai S."/>
            <person name="Zhou R."/>
        </authorList>
    </citation>
    <scope>NUCLEOTIDE SEQUENCE [LARGE SCALE GENOMIC DNA]</scope>
</reference>
<evidence type="ECO:0000313" key="1">
    <source>
        <dbReference type="EMBL" id="KAI4385731.1"/>
    </source>
</evidence>
<accession>A0ACB9S6N4</accession>
<dbReference type="Proteomes" id="UP001057402">
    <property type="component" value="Chromosome 2"/>
</dbReference>
<name>A0ACB9S6N4_9MYRT</name>
<sequence>MAQGNPNYCLRKRSSSTWMHRASLTLWRLKLFVKEALEVQGKASLSIGDNIPTNNSSNNHHRSNKRKREIGDAIIAKTAKKRNKKLP</sequence>
<proteinExistence type="predicted"/>
<comment type="caution">
    <text evidence="1">The sequence shown here is derived from an EMBL/GenBank/DDBJ whole genome shotgun (WGS) entry which is preliminary data.</text>
</comment>
<evidence type="ECO:0000313" key="2">
    <source>
        <dbReference type="Proteomes" id="UP001057402"/>
    </source>
</evidence>
<keyword evidence="2" id="KW-1185">Reference proteome</keyword>
<organism evidence="1 2">
    <name type="scientific">Melastoma candidum</name>
    <dbReference type="NCBI Taxonomy" id="119954"/>
    <lineage>
        <taxon>Eukaryota</taxon>
        <taxon>Viridiplantae</taxon>
        <taxon>Streptophyta</taxon>
        <taxon>Embryophyta</taxon>
        <taxon>Tracheophyta</taxon>
        <taxon>Spermatophyta</taxon>
        <taxon>Magnoliopsida</taxon>
        <taxon>eudicotyledons</taxon>
        <taxon>Gunneridae</taxon>
        <taxon>Pentapetalae</taxon>
        <taxon>rosids</taxon>
        <taxon>malvids</taxon>
        <taxon>Myrtales</taxon>
        <taxon>Melastomataceae</taxon>
        <taxon>Melastomatoideae</taxon>
        <taxon>Melastomateae</taxon>
        <taxon>Melastoma</taxon>
    </lineage>
</organism>